<gene>
    <name evidence="2" type="ORF">O3P69_019573</name>
</gene>
<evidence type="ECO:0000313" key="2">
    <source>
        <dbReference type="EMBL" id="KAK8379673.1"/>
    </source>
</evidence>
<reference evidence="2 3" key="1">
    <citation type="submission" date="2023-03" db="EMBL/GenBank/DDBJ databases">
        <title>High-quality genome of Scylla paramamosain provides insights in environmental adaptation.</title>
        <authorList>
            <person name="Zhang L."/>
        </authorList>
    </citation>
    <scope>NUCLEOTIDE SEQUENCE [LARGE SCALE GENOMIC DNA]</scope>
    <source>
        <strain evidence="2">LZ_2023a</strain>
        <tissue evidence="2">Muscle</tissue>
    </source>
</reference>
<sequence>MRDAAAHSQPSSLPPSRPARPCGRGRAASPAPPRLRRWARRAAAGRTTDYDVAYCYLKLWCARVALRGPAWPGVALGGSGCRSNAQATAHRIGQICIKGFPSPQDSPLVT</sequence>
<organism evidence="2 3">
    <name type="scientific">Scylla paramamosain</name>
    <name type="common">Mud crab</name>
    <dbReference type="NCBI Taxonomy" id="85552"/>
    <lineage>
        <taxon>Eukaryota</taxon>
        <taxon>Metazoa</taxon>
        <taxon>Ecdysozoa</taxon>
        <taxon>Arthropoda</taxon>
        <taxon>Crustacea</taxon>
        <taxon>Multicrustacea</taxon>
        <taxon>Malacostraca</taxon>
        <taxon>Eumalacostraca</taxon>
        <taxon>Eucarida</taxon>
        <taxon>Decapoda</taxon>
        <taxon>Pleocyemata</taxon>
        <taxon>Brachyura</taxon>
        <taxon>Eubrachyura</taxon>
        <taxon>Portunoidea</taxon>
        <taxon>Portunidae</taxon>
        <taxon>Portuninae</taxon>
        <taxon>Scylla</taxon>
    </lineage>
</organism>
<name>A0AAW0SXA1_SCYPA</name>
<feature type="compositionally biased region" description="Low complexity" evidence="1">
    <location>
        <begin position="19"/>
        <end position="29"/>
    </location>
</feature>
<evidence type="ECO:0000313" key="3">
    <source>
        <dbReference type="Proteomes" id="UP001487740"/>
    </source>
</evidence>
<proteinExistence type="predicted"/>
<accession>A0AAW0SXA1</accession>
<comment type="caution">
    <text evidence="2">The sequence shown here is derived from an EMBL/GenBank/DDBJ whole genome shotgun (WGS) entry which is preliminary data.</text>
</comment>
<dbReference type="EMBL" id="JARAKH010000043">
    <property type="protein sequence ID" value="KAK8379673.1"/>
    <property type="molecule type" value="Genomic_DNA"/>
</dbReference>
<keyword evidence="3" id="KW-1185">Reference proteome</keyword>
<evidence type="ECO:0000256" key="1">
    <source>
        <dbReference type="SAM" id="MobiDB-lite"/>
    </source>
</evidence>
<feature type="region of interest" description="Disordered" evidence="1">
    <location>
        <begin position="1"/>
        <end position="34"/>
    </location>
</feature>
<dbReference type="AlphaFoldDB" id="A0AAW0SXA1"/>
<protein>
    <submittedName>
        <fullName evidence="2">Uncharacterized protein</fullName>
    </submittedName>
</protein>
<dbReference type="Proteomes" id="UP001487740">
    <property type="component" value="Unassembled WGS sequence"/>
</dbReference>